<accession>A0AAV4A5V8</accession>
<proteinExistence type="predicted"/>
<keyword evidence="3" id="KW-1185">Reference proteome</keyword>
<dbReference type="Proteomes" id="UP000735302">
    <property type="component" value="Unassembled WGS sequence"/>
</dbReference>
<dbReference type="Gene3D" id="3.40.50.10140">
    <property type="entry name" value="Toll/interleukin-1 receptor homology (TIR) domain"/>
    <property type="match status" value="1"/>
</dbReference>
<reference evidence="2 3" key="1">
    <citation type="journal article" date="2021" name="Elife">
        <title>Chloroplast acquisition without the gene transfer in kleptoplastic sea slugs, Plakobranchus ocellatus.</title>
        <authorList>
            <person name="Maeda T."/>
            <person name="Takahashi S."/>
            <person name="Yoshida T."/>
            <person name="Shimamura S."/>
            <person name="Takaki Y."/>
            <person name="Nagai Y."/>
            <person name="Toyoda A."/>
            <person name="Suzuki Y."/>
            <person name="Arimoto A."/>
            <person name="Ishii H."/>
            <person name="Satoh N."/>
            <person name="Nishiyama T."/>
            <person name="Hasebe M."/>
            <person name="Maruyama T."/>
            <person name="Minagawa J."/>
            <person name="Obokata J."/>
            <person name="Shigenobu S."/>
        </authorList>
    </citation>
    <scope>NUCLEOTIDE SEQUENCE [LARGE SCALE GENOMIC DNA]</scope>
</reference>
<evidence type="ECO:0000313" key="2">
    <source>
        <dbReference type="EMBL" id="GFO02247.1"/>
    </source>
</evidence>
<name>A0AAV4A5V8_9GAST</name>
<evidence type="ECO:0000259" key="1">
    <source>
        <dbReference type="PROSITE" id="PS50104"/>
    </source>
</evidence>
<comment type="caution">
    <text evidence="2">The sequence shown here is derived from an EMBL/GenBank/DDBJ whole genome shotgun (WGS) entry which is preliminary data.</text>
</comment>
<evidence type="ECO:0000313" key="3">
    <source>
        <dbReference type="Proteomes" id="UP000735302"/>
    </source>
</evidence>
<protein>
    <recommendedName>
        <fullName evidence="1">TIR domain-containing protein</fullName>
    </recommendedName>
</protein>
<dbReference type="Pfam" id="PF13676">
    <property type="entry name" value="TIR_2"/>
    <property type="match status" value="1"/>
</dbReference>
<sequence length="334" mass="38103">MVESQHFGRYACVYHDPMPKINIILPVFEESKFWEKQAFSPPKSDHSECGCKPNENTLDLTTENIRECFAEFELRDRAPKQSIVDVSTDWSKLYVAIPLGKAYIHLFTTLSVQFEAINGPQLKRLRNRTKIWGDRGGHDDVKNDPVYDIFLSYCNEDAYDRAVAHHFKAIAIDIGLTVFDPHEDILAGQIVFTATSAAIHRSSRFVIIFSDAYKQDSMSSMEFGAVNDTIISQNTNAESRLLVFRVGSCVIDGLHQLPCIPIPDRARGTYSLDESCQINFREWEGATRPDNTKAPAPYTFFEWLGYCGFNWKSVVFILTLFVLSWHSTIFNTEE</sequence>
<gene>
    <name evidence="2" type="ORF">PoB_002875200</name>
</gene>
<dbReference type="PROSITE" id="PS50104">
    <property type="entry name" value="TIR"/>
    <property type="match status" value="1"/>
</dbReference>
<feature type="domain" description="TIR" evidence="1">
    <location>
        <begin position="145"/>
        <end position="278"/>
    </location>
</feature>
<dbReference type="EMBL" id="BLXT01003580">
    <property type="protein sequence ID" value="GFO02247.1"/>
    <property type="molecule type" value="Genomic_DNA"/>
</dbReference>
<dbReference type="SUPFAM" id="SSF52200">
    <property type="entry name" value="Toll/Interleukin receptor TIR domain"/>
    <property type="match status" value="1"/>
</dbReference>
<dbReference type="InterPro" id="IPR000157">
    <property type="entry name" value="TIR_dom"/>
</dbReference>
<organism evidence="2 3">
    <name type="scientific">Plakobranchus ocellatus</name>
    <dbReference type="NCBI Taxonomy" id="259542"/>
    <lineage>
        <taxon>Eukaryota</taxon>
        <taxon>Metazoa</taxon>
        <taxon>Spiralia</taxon>
        <taxon>Lophotrochozoa</taxon>
        <taxon>Mollusca</taxon>
        <taxon>Gastropoda</taxon>
        <taxon>Heterobranchia</taxon>
        <taxon>Euthyneura</taxon>
        <taxon>Panpulmonata</taxon>
        <taxon>Sacoglossa</taxon>
        <taxon>Placobranchoidea</taxon>
        <taxon>Plakobranchidae</taxon>
        <taxon>Plakobranchus</taxon>
    </lineage>
</organism>
<dbReference type="GO" id="GO:0007165">
    <property type="term" value="P:signal transduction"/>
    <property type="evidence" value="ECO:0007669"/>
    <property type="project" value="InterPro"/>
</dbReference>
<dbReference type="AlphaFoldDB" id="A0AAV4A5V8"/>
<dbReference type="InterPro" id="IPR035897">
    <property type="entry name" value="Toll_tir_struct_dom_sf"/>
</dbReference>